<dbReference type="PANTHER" id="PTHR45695:SF28">
    <property type="entry name" value="G-PROTEIN COUPLED RECEPTORS FAMILY 1 PROFILE DOMAIN-CONTAINING PROTEIN"/>
    <property type="match status" value="1"/>
</dbReference>
<accession>A0A8B8CRI8</accession>
<feature type="transmembrane region" description="Helical" evidence="10">
    <location>
        <begin position="193"/>
        <end position="214"/>
    </location>
</feature>
<feature type="transmembrane region" description="Helical" evidence="10">
    <location>
        <begin position="76"/>
        <end position="97"/>
    </location>
</feature>
<reference evidence="13" key="1">
    <citation type="submission" date="2025-08" db="UniProtKB">
        <authorList>
            <consortium name="RefSeq"/>
        </authorList>
    </citation>
    <scope>IDENTIFICATION</scope>
    <source>
        <tissue evidence="13">Whole sample</tissue>
    </source>
</reference>
<dbReference type="GeneID" id="111120546"/>
<dbReference type="AlphaFoldDB" id="A0A8B8CRI8"/>
<keyword evidence="3 9" id="KW-0812">Transmembrane</keyword>
<dbReference type="KEGG" id="cvn:111120546"/>
<keyword evidence="8 9" id="KW-0807">Transducer</keyword>
<dbReference type="PANTHER" id="PTHR45695">
    <property type="entry name" value="LEUCOKININ RECEPTOR-RELATED"/>
    <property type="match status" value="1"/>
</dbReference>
<protein>
    <submittedName>
        <fullName evidence="13">Cholecystokinin receptor type A-like</fullName>
    </submittedName>
</protein>
<dbReference type="PROSITE" id="PS00237">
    <property type="entry name" value="G_PROTEIN_RECEP_F1_1"/>
    <property type="match status" value="1"/>
</dbReference>
<feature type="transmembrane region" description="Helical" evidence="10">
    <location>
        <begin position="109"/>
        <end position="131"/>
    </location>
</feature>
<evidence type="ECO:0000259" key="11">
    <source>
        <dbReference type="PROSITE" id="PS50262"/>
    </source>
</evidence>
<evidence type="ECO:0000256" key="9">
    <source>
        <dbReference type="RuleBase" id="RU000688"/>
    </source>
</evidence>
<evidence type="ECO:0000256" key="10">
    <source>
        <dbReference type="SAM" id="Phobius"/>
    </source>
</evidence>
<name>A0A8B8CRI8_CRAVI</name>
<dbReference type="GO" id="GO:0005886">
    <property type="term" value="C:plasma membrane"/>
    <property type="evidence" value="ECO:0007669"/>
    <property type="project" value="TreeGrafter"/>
</dbReference>
<feature type="transmembrane region" description="Helical" evidence="10">
    <location>
        <begin position="305"/>
        <end position="325"/>
    </location>
</feature>
<proteinExistence type="inferred from homology"/>
<feature type="transmembrane region" description="Helical" evidence="10">
    <location>
        <begin position="151"/>
        <end position="172"/>
    </location>
</feature>
<dbReference type="Proteomes" id="UP000694844">
    <property type="component" value="Chromosome 2"/>
</dbReference>
<dbReference type="GO" id="GO:0004983">
    <property type="term" value="F:neuropeptide Y receptor activity"/>
    <property type="evidence" value="ECO:0007669"/>
    <property type="project" value="InterPro"/>
</dbReference>
<keyword evidence="6 10" id="KW-0472">Membrane</keyword>
<dbReference type="InterPro" id="IPR000276">
    <property type="entry name" value="GPCR_Rhodpsn"/>
</dbReference>
<organism evidence="12 13">
    <name type="scientific">Crassostrea virginica</name>
    <name type="common">Eastern oyster</name>
    <dbReference type="NCBI Taxonomy" id="6565"/>
    <lineage>
        <taxon>Eukaryota</taxon>
        <taxon>Metazoa</taxon>
        <taxon>Spiralia</taxon>
        <taxon>Lophotrochozoa</taxon>
        <taxon>Mollusca</taxon>
        <taxon>Bivalvia</taxon>
        <taxon>Autobranchia</taxon>
        <taxon>Pteriomorphia</taxon>
        <taxon>Ostreida</taxon>
        <taxon>Ostreoidea</taxon>
        <taxon>Ostreidae</taxon>
        <taxon>Crassostrea</taxon>
    </lineage>
</organism>
<feature type="domain" description="G-protein coupled receptors family 1 profile" evidence="11">
    <location>
        <begin position="89"/>
        <end position="362"/>
    </location>
</feature>
<keyword evidence="4 10" id="KW-1133">Transmembrane helix</keyword>
<comment type="subcellular location">
    <subcellularLocation>
        <location evidence="1">Membrane</location>
        <topology evidence="1">Multi-pass membrane protein</topology>
    </subcellularLocation>
</comment>
<dbReference type="PRINTS" id="PR00237">
    <property type="entry name" value="GPCRRHODOPSN"/>
</dbReference>
<keyword evidence="5 9" id="KW-0297">G-protein coupled receptor</keyword>
<evidence type="ECO:0000256" key="1">
    <source>
        <dbReference type="ARBA" id="ARBA00004141"/>
    </source>
</evidence>
<dbReference type="PROSITE" id="PS50262">
    <property type="entry name" value="G_PROTEIN_RECEP_F1_2"/>
    <property type="match status" value="1"/>
</dbReference>
<keyword evidence="7 9" id="KW-0675">Receptor</keyword>
<dbReference type="RefSeq" id="XP_022317051.1">
    <property type="nucleotide sequence ID" value="XM_022461343.1"/>
</dbReference>
<dbReference type="Gene3D" id="1.20.1070.10">
    <property type="entry name" value="Rhodopsin 7-helix transmembrane proteins"/>
    <property type="match status" value="1"/>
</dbReference>
<dbReference type="InterPro" id="IPR017452">
    <property type="entry name" value="GPCR_Rhodpsn_7TM"/>
</dbReference>
<evidence type="ECO:0000256" key="5">
    <source>
        <dbReference type="ARBA" id="ARBA00023040"/>
    </source>
</evidence>
<dbReference type="PRINTS" id="PR01012">
    <property type="entry name" value="NRPEPTIDEYR"/>
</dbReference>
<gene>
    <name evidence="13" type="primary">LOC111120546</name>
</gene>
<evidence type="ECO:0000256" key="6">
    <source>
        <dbReference type="ARBA" id="ARBA00023136"/>
    </source>
</evidence>
<sequence>MNLSESPLNSIERQTSLDFSIFARLCEHASRKTNNSNTTFFLQLQSICNSPLYSITIDRKNILPAPLPESALEAFMALYIMIIVLAVLGNSLVLGLIGVVKKARRLTDFYIISLASSDLLIATLNMPFQLYHIVANDWMASGDFGSFLCKFTTYIEGVTVIASILTLLCIAIDRYAVICEIGFANVIHNRGSARIIIISLWCVSLCVPSPNLIFQKLDKRVNVKSSSGVFLMDGFKFICAEFFTNEYGSRIYTAVTYICFYLLPVLMMAFSYGRIGHRLWIHHPIGDVLENPCHHERNIKQKKRVIKMLILLFLSFSVLWLPFFTFHMYREFVANGNESFRIKSAILKLIGYANCCVNPVIYTFLNKAFQNEFKRLFCRNRIFVTSANGKTEVVRITKV</sequence>
<evidence type="ECO:0000313" key="12">
    <source>
        <dbReference type="Proteomes" id="UP000694844"/>
    </source>
</evidence>
<evidence type="ECO:0000256" key="4">
    <source>
        <dbReference type="ARBA" id="ARBA00022989"/>
    </source>
</evidence>
<evidence type="ECO:0000256" key="3">
    <source>
        <dbReference type="ARBA" id="ARBA00022692"/>
    </source>
</evidence>
<comment type="similarity">
    <text evidence="2 9">Belongs to the G-protein coupled receptor 1 family.</text>
</comment>
<dbReference type="OrthoDB" id="9979846at2759"/>
<dbReference type="Pfam" id="PF00001">
    <property type="entry name" value="7tm_1"/>
    <property type="match status" value="1"/>
</dbReference>
<feature type="transmembrane region" description="Helical" evidence="10">
    <location>
        <begin position="251"/>
        <end position="272"/>
    </location>
</feature>
<evidence type="ECO:0000256" key="7">
    <source>
        <dbReference type="ARBA" id="ARBA00023170"/>
    </source>
</evidence>
<dbReference type="SUPFAM" id="SSF81321">
    <property type="entry name" value="Family A G protein-coupled receptor-like"/>
    <property type="match status" value="1"/>
</dbReference>
<feature type="transmembrane region" description="Helical" evidence="10">
    <location>
        <begin position="345"/>
        <end position="365"/>
    </location>
</feature>
<dbReference type="InterPro" id="IPR000611">
    <property type="entry name" value="NPY_rcpt"/>
</dbReference>
<keyword evidence="12" id="KW-1185">Reference proteome</keyword>
<evidence type="ECO:0000313" key="13">
    <source>
        <dbReference type="RefSeq" id="XP_022317051.1"/>
    </source>
</evidence>
<evidence type="ECO:0000256" key="2">
    <source>
        <dbReference type="ARBA" id="ARBA00010663"/>
    </source>
</evidence>
<evidence type="ECO:0000256" key="8">
    <source>
        <dbReference type="ARBA" id="ARBA00023224"/>
    </source>
</evidence>